<dbReference type="InterPro" id="IPR006623">
    <property type="entry name" value="THEG"/>
</dbReference>
<dbReference type="AlphaFoldDB" id="A0AAE0RP45"/>
<evidence type="ECO:0000256" key="1">
    <source>
        <dbReference type="ARBA" id="ARBA00022737"/>
    </source>
</evidence>
<dbReference type="PANTHER" id="PTHR15901:SF16">
    <property type="entry name" value="TESTICULAR HAPLOID EXPRESSED GENE PROTEIN"/>
    <property type="match status" value="1"/>
</dbReference>
<evidence type="ECO:0000313" key="2">
    <source>
        <dbReference type="EMBL" id="KAK3576933.1"/>
    </source>
</evidence>
<dbReference type="PANTHER" id="PTHR15901">
    <property type="entry name" value="TESTICULAR HAPLOID EXPRESSED GENE PROTEIN"/>
    <property type="match status" value="1"/>
</dbReference>
<dbReference type="GO" id="GO:0007283">
    <property type="term" value="P:spermatogenesis"/>
    <property type="evidence" value="ECO:0007669"/>
    <property type="project" value="TreeGrafter"/>
</dbReference>
<protein>
    <recommendedName>
        <fullName evidence="4">Testicular haploid expressed protein</fullName>
    </recommendedName>
</protein>
<evidence type="ECO:0008006" key="4">
    <source>
        <dbReference type="Google" id="ProtNLM"/>
    </source>
</evidence>
<reference evidence="2" key="3">
    <citation type="submission" date="2023-05" db="EMBL/GenBank/DDBJ databases">
        <authorList>
            <person name="Smith C.H."/>
        </authorList>
    </citation>
    <scope>NUCLEOTIDE SEQUENCE</scope>
    <source>
        <strain evidence="2">CHS0354</strain>
        <tissue evidence="2">Mantle</tissue>
    </source>
</reference>
<dbReference type="Proteomes" id="UP001195483">
    <property type="component" value="Unassembled WGS sequence"/>
</dbReference>
<keyword evidence="3" id="KW-1185">Reference proteome</keyword>
<reference evidence="2" key="1">
    <citation type="journal article" date="2021" name="Genome Biol. Evol.">
        <title>A High-Quality Reference Genome for a Parasitic Bivalve with Doubly Uniparental Inheritance (Bivalvia: Unionida).</title>
        <authorList>
            <person name="Smith C.H."/>
        </authorList>
    </citation>
    <scope>NUCLEOTIDE SEQUENCE</scope>
    <source>
        <strain evidence="2">CHS0354</strain>
    </source>
</reference>
<dbReference type="EMBL" id="JAEAOA010001088">
    <property type="protein sequence ID" value="KAK3576933.1"/>
    <property type="molecule type" value="Genomic_DNA"/>
</dbReference>
<reference evidence="2" key="2">
    <citation type="journal article" date="2021" name="Genome Biol. Evol.">
        <title>Developing a high-quality reference genome for a parasitic bivalve with doubly uniparental inheritance (Bivalvia: Unionida).</title>
        <authorList>
            <person name="Smith C.H."/>
        </authorList>
    </citation>
    <scope>NUCLEOTIDE SEQUENCE</scope>
    <source>
        <strain evidence="2">CHS0354</strain>
        <tissue evidence="2">Mantle</tissue>
    </source>
</reference>
<keyword evidence="1" id="KW-0677">Repeat</keyword>
<gene>
    <name evidence="2" type="ORF">CHS0354_017610</name>
</gene>
<organism evidence="2 3">
    <name type="scientific">Potamilus streckersoni</name>
    <dbReference type="NCBI Taxonomy" id="2493646"/>
    <lineage>
        <taxon>Eukaryota</taxon>
        <taxon>Metazoa</taxon>
        <taxon>Spiralia</taxon>
        <taxon>Lophotrochozoa</taxon>
        <taxon>Mollusca</taxon>
        <taxon>Bivalvia</taxon>
        <taxon>Autobranchia</taxon>
        <taxon>Heteroconchia</taxon>
        <taxon>Palaeoheterodonta</taxon>
        <taxon>Unionida</taxon>
        <taxon>Unionoidea</taxon>
        <taxon>Unionidae</taxon>
        <taxon>Ambleminae</taxon>
        <taxon>Lampsilini</taxon>
        <taxon>Potamilus</taxon>
    </lineage>
</organism>
<name>A0AAE0RP45_9BIVA</name>
<dbReference type="SMART" id="SM00705">
    <property type="entry name" value="THEG"/>
    <property type="match status" value="5"/>
</dbReference>
<proteinExistence type="predicted"/>
<sequence length="258" mass="29286">MATDVVSTSSSTQISRLEQLAKPKPIPPGFLEDRRSVYWIDYVPPRPGEAGTTEIIASARVQELSRHRPLHSAWKGDRITPVWPVSNGAKNATATERIITLCEAKKIYAFLDRSPYTEVSLGARSVTASSRLEMLAKPKIKEDRFGIKETEWGQYIPVPYAAMKARATERIESLAQNKPYHKDFKDERPVQWPVSESALKVLPTVRLQQLSRPRSRTMIKDDYDPYKVTFAARKARATPRLEELCVPLARKVRSKKIV</sequence>
<dbReference type="InterPro" id="IPR042401">
    <property type="entry name" value="SPMAP2-like"/>
</dbReference>
<accession>A0AAE0RP45</accession>
<evidence type="ECO:0000313" key="3">
    <source>
        <dbReference type="Proteomes" id="UP001195483"/>
    </source>
</evidence>
<comment type="caution">
    <text evidence="2">The sequence shown here is derived from an EMBL/GenBank/DDBJ whole genome shotgun (WGS) entry which is preliminary data.</text>
</comment>
<dbReference type="Pfam" id="PF14912">
    <property type="entry name" value="THEG"/>
    <property type="match status" value="3"/>
</dbReference>